<protein>
    <submittedName>
        <fullName evidence="2">Uncharacterized protein</fullName>
    </submittedName>
</protein>
<dbReference type="Proteomes" id="UP000765509">
    <property type="component" value="Unassembled WGS sequence"/>
</dbReference>
<keyword evidence="3" id="KW-1185">Reference proteome</keyword>
<evidence type="ECO:0000313" key="2">
    <source>
        <dbReference type="EMBL" id="MBW0497248.1"/>
    </source>
</evidence>
<evidence type="ECO:0000256" key="1">
    <source>
        <dbReference type="SAM" id="MobiDB-lite"/>
    </source>
</evidence>
<name>A0A9Q3DAG6_9BASI</name>
<proteinExistence type="predicted"/>
<reference evidence="2" key="1">
    <citation type="submission" date="2021-03" db="EMBL/GenBank/DDBJ databases">
        <title>Draft genome sequence of rust myrtle Austropuccinia psidii MF-1, a brazilian biotype.</title>
        <authorList>
            <person name="Quecine M.C."/>
            <person name="Pachon D.M.R."/>
            <person name="Bonatelli M.L."/>
            <person name="Correr F.H."/>
            <person name="Franceschini L.M."/>
            <person name="Leite T.F."/>
            <person name="Margarido G.R.A."/>
            <person name="Almeida C.A."/>
            <person name="Ferrarezi J.A."/>
            <person name="Labate C.A."/>
        </authorList>
    </citation>
    <scope>NUCLEOTIDE SEQUENCE</scope>
    <source>
        <strain evidence="2">MF-1</strain>
    </source>
</reference>
<dbReference type="EMBL" id="AVOT02014078">
    <property type="protein sequence ID" value="MBW0497248.1"/>
    <property type="molecule type" value="Genomic_DNA"/>
</dbReference>
<feature type="region of interest" description="Disordered" evidence="1">
    <location>
        <begin position="14"/>
        <end position="49"/>
    </location>
</feature>
<sequence length="135" mass="15373">MSFPFHPLPSSFKFKKSAPPPCHSSNSSDDVMVRTKPVSVHHRNDLNDDTPIVTPIDVMVRTKPKIEHHEDNNNPTNHKRKFTQCQRQHIHDSKKIMLQLGHSAYKSFSTLSIDKKAANASWLKLPSINTLPNPM</sequence>
<accession>A0A9Q3DAG6</accession>
<dbReference type="AlphaFoldDB" id="A0A9Q3DAG6"/>
<organism evidence="2 3">
    <name type="scientific">Austropuccinia psidii MF-1</name>
    <dbReference type="NCBI Taxonomy" id="1389203"/>
    <lineage>
        <taxon>Eukaryota</taxon>
        <taxon>Fungi</taxon>
        <taxon>Dikarya</taxon>
        <taxon>Basidiomycota</taxon>
        <taxon>Pucciniomycotina</taxon>
        <taxon>Pucciniomycetes</taxon>
        <taxon>Pucciniales</taxon>
        <taxon>Sphaerophragmiaceae</taxon>
        <taxon>Austropuccinia</taxon>
    </lineage>
</organism>
<comment type="caution">
    <text evidence="2">The sequence shown here is derived from an EMBL/GenBank/DDBJ whole genome shotgun (WGS) entry which is preliminary data.</text>
</comment>
<gene>
    <name evidence="2" type="ORF">O181_036963</name>
</gene>
<evidence type="ECO:0000313" key="3">
    <source>
        <dbReference type="Proteomes" id="UP000765509"/>
    </source>
</evidence>